<dbReference type="Pfam" id="PF14529">
    <property type="entry name" value="Exo_endo_phos_2"/>
    <property type="match status" value="1"/>
</dbReference>
<dbReference type="SUPFAM" id="SSF56219">
    <property type="entry name" value="DNase I-like"/>
    <property type="match status" value="1"/>
</dbReference>
<gene>
    <name evidence="2" type="ORF">O181_106074</name>
</gene>
<protein>
    <recommendedName>
        <fullName evidence="1">Endonuclease/exonuclease/phosphatase domain-containing protein</fullName>
    </recommendedName>
</protein>
<accession>A0A9Q3PLP9</accession>
<dbReference type="InterPro" id="IPR005135">
    <property type="entry name" value="Endo/exonuclease/phosphatase"/>
</dbReference>
<feature type="domain" description="Endonuclease/exonuclease/phosphatase" evidence="1">
    <location>
        <begin position="1"/>
        <end position="87"/>
    </location>
</feature>
<sequence length="297" mass="34487">MMDSNLHHPLWNPHRYTHTHTQATELIKACRKKGFHLISPKHSPAFLGVVGRPTTIDLTWVNHITQRLPPSTQIQLNNHSSNHHLIITKIILPNSETCIPTTHLSIHLKDFDNMLFLCTLKRNLTQETTTKDSIETITQNISAAITMAYNDQVKWVTTNPTRSKAWWNKEKLNSLVRLGNQAIRKMLKHQTNKYNEEYYHYQQLLKQKVWELKSSHWIKFLAKRGPEHAYQAYKFTNDRQEDATISPKNQEGNLISKITEKASLIFYGTLTVETTANLDNIPQQQHPASLKLQRMKS</sequence>
<evidence type="ECO:0000313" key="2">
    <source>
        <dbReference type="EMBL" id="MBW0566359.1"/>
    </source>
</evidence>
<dbReference type="InterPro" id="IPR036691">
    <property type="entry name" value="Endo/exonu/phosph_ase_sf"/>
</dbReference>
<comment type="caution">
    <text evidence="2">The sequence shown here is derived from an EMBL/GenBank/DDBJ whole genome shotgun (WGS) entry which is preliminary data.</text>
</comment>
<dbReference type="OrthoDB" id="412006at2759"/>
<dbReference type="EMBL" id="AVOT02078986">
    <property type="protein sequence ID" value="MBW0566359.1"/>
    <property type="molecule type" value="Genomic_DNA"/>
</dbReference>
<proteinExistence type="predicted"/>
<name>A0A9Q3PLP9_9BASI</name>
<evidence type="ECO:0000313" key="3">
    <source>
        <dbReference type="Proteomes" id="UP000765509"/>
    </source>
</evidence>
<keyword evidence="3" id="KW-1185">Reference proteome</keyword>
<reference evidence="2" key="1">
    <citation type="submission" date="2021-03" db="EMBL/GenBank/DDBJ databases">
        <title>Draft genome sequence of rust myrtle Austropuccinia psidii MF-1, a brazilian biotype.</title>
        <authorList>
            <person name="Quecine M.C."/>
            <person name="Pachon D.M.R."/>
            <person name="Bonatelli M.L."/>
            <person name="Correr F.H."/>
            <person name="Franceschini L.M."/>
            <person name="Leite T.F."/>
            <person name="Margarido G.R.A."/>
            <person name="Almeida C.A."/>
            <person name="Ferrarezi J.A."/>
            <person name="Labate C.A."/>
        </authorList>
    </citation>
    <scope>NUCLEOTIDE SEQUENCE</scope>
    <source>
        <strain evidence="2">MF-1</strain>
    </source>
</reference>
<evidence type="ECO:0000259" key="1">
    <source>
        <dbReference type="Pfam" id="PF14529"/>
    </source>
</evidence>
<dbReference type="GO" id="GO:0003824">
    <property type="term" value="F:catalytic activity"/>
    <property type="evidence" value="ECO:0007669"/>
    <property type="project" value="InterPro"/>
</dbReference>
<dbReference type="AlphaFoldDB" id="A0A9Q3PLP9"/>
<dbReference type="Proteomes" id="UP000765509">
    <property type="component" value="Unassembled WGS sequence"/>
</dbReference>
<organism evidence="2 3">
    <name type="scientific">Austropuccinia psidii MF-1</name>
    <dbReference type="NCBI Taxonomy" id="1389203"/>
    <lineage>
        <taxon>Eukaryota</taxon>
        <taxon>Fungi</taxon>
        <taxon>Dikarya</taxon>
        <taxon>Basidiomycota</taxon>
        <taxon>Pucciniomycotina</taxon>
        <taxon>Pucciniomycetes</taxon>
        <taxon>Pucciniales</taxon>
        <taxon>Sphaerophragmiaceae</taxon>
        <taxon>Austropuccinia</taxon>
    </lineage>
</organism>
<dbReference type="Gene3D" id="3.60.10.10">
    <property type="entry name" value="Endonuclease/exonuclease/phosphatase"/>
    <property type="match status" value="1"/>
</dbReference>